<evidence type="ECO:0000256" key="1">
    <source>
        <dbReference type="ARBA" id="ARBA00004429"/>
    </source>
</evidence>
<keyword evidence="6 7" id="KW-0472">Membrane</keyword>
<dbReference type="InterPro" id="IPR004681">
    <property type="entry name" value="TRAP_DctM"/>
</dbReference>
<feature type="transmembrane region" description="Helical" evidence="7">
    <location>
        <begin position="279"/>
        <end position="300"/>
    </location>
</feature>
<gene>
    <name evidence="9" type="ORF">EVS81_03930</name>
</gene>
<dbReference type="EMBL" id="CP035806">
    <property type="protein sequence ID" value="QBE48083.1"/>
    <property type="molecule type" value="Genomic_DNA"/>
</dbReference>
<feature type="transmembrane region" description="Helical" evidence="7">
    <location>
        <begin position="221"/>
        <end position="243"/>
    </location>
</feature>
<keyword evidence="5 7" id="KW-1133">Transmembrane helix</keyword>
<evidence type="ECO:0000256" key="2">
    <source>
        <dbReference type="ARBA" id="ARBA00022475"/>
    </source>
</evidence>
<accession>A0A4P6KD48</accession>
<evidence type="ECO:0000256" key="7">
    <source>
        <dbReference type="SAM" id="Phobius"/>
    </source>
</evidence>
<dbReference type="KEGG" id="ltr:EVS81_03930"/>
<name>A0A4P6KD48_9MICO</name>
<evidence type="ECO:0000256" key="5">
    <source>
        <dbReference type="ARBA" id="ARBA00022989"/>
    </source>
</evidence>
<feature type="transmembrane region" description="Helical" evidence="7">
    <location>
        <begin position="181"/>
        <end position="201"/>
    </location>
</feature>
<dbReference type="PANTHER" id="PTHR33362">
    <property type="entry name" value="SIALIC ACID TRAP TRANSPORTER PERMEASE PROTEIN SIAT-RELATED"/>
    <property type="match status" value="1"/>
</dbReference>
<evidence type="ECO:0000259" key="8">
    <source>
        <dbReference type="Pfam" id="PF06808"/>
    </source>
</evidence>
<feature type="transmembrane region" description="Helical" evidence="7">
    <location>
        <begin position="99"/>
        <end position="129"/>
    </location>
</feature>
<feature type="transmembrane region" description="Helical" evidence="7">
    <location>
        <begin position="320"/>
        <end position="345"/>
    </location>
</feature>
<keyword evidence="2" id="KW-1003">Cell membrane</keyword>
<keyword evidence="3" id="KW-0997">Cell inner membrane</keyword>
<keyword evidence="4 7" id="KW-0812">Transmembrane</keyword>
<feature type="transmembrane region" description="Helical" evidence="7">
    <location>
        <begin position="6"/>
        <end position="39"/>
    </location>
</feature>
<dbReference type="RefSeq" id="WP_130109231.1">
    <property type="nucleotide sequence ID" value="NZ_CP035806.1"/>
</dbReference>
<feature type="transmembrane region" description="Helical" evidence="7">
    <location>
        <begin position="249"/>
        <end position="267"/>
    </location>
</feature>
<feature type="transmembrane region" description="Helical" evidence="7">
    <location>
        <begin position="357"/>
        <end position="377"/>
    </location>
</feature>
<protein>
    <submittedName>
        <fullName evidence="9">TRAP transporter large permease</fullName>
    </submittedName>
</protein>
<organism evidence="9 10">
    <name type="scientific">Leucobacter triazinivorans</name>
    <dbReference type="NCBI Taxonomy" id="1784719"/>
    <lineage>
        <taxon>Bacteria</taxon>
        <taxon>Bacillati</taxon>
        <taxon>Actinomycetota</taxon>
        <taxon>Actinomycetes</taxon>
        <taxon>Micrococcales</taxon>
        <taxon>Microbacteriaceae</taxon>
        <taxon>Leucobacter</taxon>
    </lineage>
</organism>
<dbReference type="PANTHER" id="PTHR33362:SF5">
    <property type="entry name" value="C4-DICARBOXYLATE TRAP TRANSPORTER LARGE PERMEASE PROTEIN DCTM"/>
    <property type="match status" value="1"/>
</dbReference>
<dbReference type="AlphaFoldDB" id="A0A4P6KD48"/>
<evidence type="ECO:0000256" key="4">
    <source>
        <dbReference type="ARBA" id="ARBA00022692"/>
    </source>
</evidence>
<evidence type="ECO:0000313" key="10">
    <source>
        <dbReference type="Proteomes" id="UP000289260"/>
    </source>
</evidence>
<dbReference type="InterPro" id="IPR010656">
    <property type="entry name" value="DctM"/>
</dbReference>
<evidence type="ECO:0000256" key="3">
    <source>
        <dbReference type="ARBA" id="ARBA00022519"/>
    </source>
</evidence>
<dbReference type="Proteomes" id="UP000289260">
    <property type="component" value="Chromosome"/>
</dbReference>
<keyword evidence="10" id="KW-1185">Reference proteome</keyword>
<evidence type="ECO:0000313" key="9">
    <source>
        <dbReference type="EMBL" id="QBE48083.1"/>
    </source>
</evidence>
<sequence>MNPETIALIGILLLFLLIALRMPIAFAMAGIGLLGMFMLTGAEASMQLIAGDVFRQFGTLSMAVVPLFIFMGQIVYHTGMSSKLFDASYKWFGALPGGLAATTLVSSAMFSAVSGSNSAGTATIGAIAMPEMKKYRYDRRFASGTVAIGGTLGILIPPSTALIIVAVQAEQSIATLFRASLFPAFVVTALLVATAFLRAGLTPSLAPRGPKYGWGERFRSLNGTVEIVILFGVSVIGMLVGWFTPTEAAGVGAFGAVAIGLITRQLTWEKFRIATVETLRITAFVVMLIVSAVIFGRFLTLTRLPFELAGWAADLPVAPVVVLLLVLGIYLVGGALMDGLGFLVLSIPLFYPLLETLGYNLIWATIVVVLVTTFGAVTPPVGVNAFIVAGIDRELSILDVFRGCLSYYLPYALAIAAFIIWPSLILFAV</sequence>
<dbReference type="OrthoDB" id="9777699at2"/>
<feature type="domain" description="TRAP C4-dicarboxylate transport system permease DctM subunit" evidence="8">
    <location>
        <begin position="12"/>
        <end position="423"/>
    </location>
</feature>
<dbReference type="Pfam" id="PF06808">
    <property type="entry name" value="DctM"/>
    <property type="match status" value="1"/>
</dbReference>
<proteinExistence type="predicted"/>
<feature type="transmembrane region" description="Helical" evidence="7">
    <location>
        <begin position="141"/>
        <end position="169"/>
    </location>
</feature>
<dbReference type="PIRSF" id="PIRSF006066">
    <property type="entry name" value="HI0050"/>
    <property type="match status" value="1"/>
</dbReference>
<evidence type="ECO:0000256" key="6">
    <source>
        <dbReference type="ARBA" id="ARBA00023136"/>
    </source>
</evidence>
<dbReference type="GO" id="GO:0005886">
    <property type="term" value="C:plasma membrane"/>
    <property type="evidence" value="ECO:0007669"/>
    <property type="project" value="UniProtKB-SubCell"/>
</dbReference>
<dbReference type="GO" id="GO:0022857">
    <property type="term" value="F:transmembrane transporter activity"/>
    <property type="evidence" value="ECO:0007669"/>
    <property type="project" value="TreeGrafter"/>
</dbReference>
<feature type="transmembrane region" description="Helical" evidence="7">
    <location>
        <begin position="60"/>
        <end position="79"/>
    </location>
</feature>
<comment type="subcellular location">
    <subcellularLocation>
        <location evidence="1">Cell inner membrane</location>
        <topology evidence="1">Multi-pass membrane protein</topology>
    </subcellularLocation>
</comment>
<feature type="transmembrane region" description="Helical" evidence="7">
    <location>
        <begin position="408"/>
        <end position="428"/>
    </location>
</feature>
<reference evidence="9 10" key="1">
    <citation type="submission" date="2019-02" db="EMBL/GenBank/DDBJ databases">
        <authorList>
            <person name="Sun L."/>
            <person name="Pan D."/>
            <person name="Wu X."/>
        </authorList>
    </citation>
    <scope>NUCLEOTIDE SEQUENCE [LARGE SCALE GENOMIC DNA]</scope>
    <source>
        <strain evidence="9 10">JW-1</strain>
    </source>
</reference>